<evidence type="ECO:0000256" key="2">
    <source>
        <dbReference type="PIRSR" id="PIRSR640198-2"/>
    </source>
</evidence>
<dbReference type="SUPFAM" id="SSF140931">
    <property type="entry name" value="Fic-like"/>
    <property type="match status" value="1"/>
</dbReference>
<proteinExistence type="predicted"/>
<evidence type="ECO:0000313" key="5">
    <source>
        <dbReference type="Proteomes" id="UP000722750"/>
    </source>
</evidence>
<dbReference type="InterPro" id="IPR036597">
    <property type="entry name" value="Fido-like_dom_sf"/>
</dbReference>
<dbReference type="InterPro" id="IPR040198">
    <property type="entry name" value="Fido_containing"/>
</dbReference>
<reference evidence="4" key="1">
    <citation type="journal article" date="2021" name="ISME J.">
        <title>Fine-scale metabolic discontinuity in a stratified prokaryote microbiome of a Red Sea deep halocline.</title>
        <authorList>
            <person name="Michoud G."/>
            <person name="Ngugi D.K."/>
            <person name="Barozzi A."/>
            <person name="Merlino G."/>
            <person name="Calleja M.L."/>
            <person name="Delgado-Huertas A."/>
            <person name="Moran X.A.G."/>
            <person name="Daffonchio D."/>
        </authorList>
    </citation>
    <scope>NUCLEOTIDE SEQUENCE</scope>
    <source>
        <strain evidence="4">SuakinDeep_MAG55_1</strain>
    </source>
</reference>
<dbReference type="PANTHER" id="PTHR13504">
    <property type="entry name" value="FIDO DOMAIN-CONTAINING PROTEIN DDB_G0283145"/>
    <property type="match status" value="1"/>
</dbReference>
<dbReference type="EMBL" id="JAANXD010000070">
    <property type="protein sequence ID" value="MBS1258580.1"/>
    <property type="molecule type" value="Genomic_DNA"/>
</dbReference>
<name>A0A941W5W9_9BACT</name>
<dbReference type="PANTHER" id="PTHR13504:SF38">
    <property type="entry name" value="FIDO DOMAIN-CONTAINING PROTEIN"/>
    <property type="match status" value="1"/>
</dbReference>
<dbReference type="InterPro" id="IPR003812">
    <property type="entry name" value="Fido"/>
</dbReference>
<comment type="caution">
    <text evidence="4">The sequence shown here is derived from an EMBL/GenBank/DDBJ whole genome shotgun (WGS) entry which is preliminary data.</text>
</comment>
<feature type="domain" description="Fido" evidence="3">
    <location>
        <begin position="182"/>
        <end position="337"/>
    </location>
</feature>
<keyword evidence="2" id="KW-0067">ATP-binding</keyword>
<dbReference type="PROSITE" id="PS51459">
    <property type="entry name" value="FIDO"/>
    <property type="match status" value="1"/>
</dbReference>
<sequence>MKKPEKPISWSSVVLKNPKIVSKALIHGKSPTYKGKYIHWEKTKYLSPPKGFSRDEWWTALKIARSGQLREVPLHDTLKKSFKFSLPDPALEYLHHIDQGAGGQIEMLSDGITNPKTRDRYIAHSLIEEAITSSQLEGATTTRKAAKEMIRLKRKPLNRDERMIFNNYNTMSLIRDRTDSPLTTELILELHGLLTEGTLDDTTAVGRFRKQDEDIKVYETASNEILHSPPPASELNKRVKIMCKFANEEIPDYFIHPVIRAIILHFWLAYDHPFVDGNGRCARALFYWYMLRKKYWLLEFISISQIIKEGPSKYGKAFLYTESDDGDLTYFILYHLKIVTRAIQALHDYISWKTKTINHAETLLQKSSIDLNYRQVSLLSHSLRNQDFTYTVKSHKNSNKIAYETARSDLFDLVEKGLLEKNKKGKTYEFHPIENLSKKIKS</sequence>
<feature type="active site" evidence="1">
    <location>
        <position position="272"/>
    </location>
</feature>
<dbReference type="GO" id="GO:0005524">
    <property type="term" value="F:ATP binding"/>
    <property type="evidence" value="ECO:0007669"/>
    <property type="project" value="UniProtKB-KW"/>
</dbReference>
<evidence type="ECO:0000256" key="1">
    <source>
        <dbReference type="PIRSR" id="PIRSR640198-1"/>
    </source>
</evidence>
<keyword evidence="2" id="KW-0547">Nucleotide-binding</keyword>
<protein>
    <recommendedName>
        <fullName evidence="3">Fido domain-containing protein</fullName>
    </recommendedName>
</protein>
<dbReference type="Proteomes" id="UP000722750">
    <property type="component" value="Unassembled WGS sequence"/>
</dbReference>
<gene>
    <name evidence="4" type="ORF">MAG551_01639</name>
</gene>
<accession>A0A941W5W9</accession>
<dbReference type="AlphaFoldDB" id="A0A941W5W9"/>
<feature type="binding site" evidence="2">
    <location>
        <begin position="276"/>
        <end position="283"/>
    </location>
    <ligand>
        <name>ATP</name>
        <dbReference type="ChEBI" id="CHEBI:30616"/>
    </ligand>
</feature>
<organism evidence="4 5">
    <name type="scientific">Candidatus Scalindua arabica</name>
    <dbReference type="NCBI Taxonomy" id="1127984"/>
    <lineage>
        <taxon>Bacteria</taxon>
        <taxon>Pseudomonadati</taxon>
        <taxon>Planctomycetota</taxon>
        <taxon>Candidatus Brocadiia</taxon>
        <taxon>Candidatus Brocadiales</taxon>
        <taxon>Candidatus Scalinduaceae</taxon>
        <taxon>Candidatus Scalindua</taxon>
    </lineage>
</organism>
<dbReference type="Pfam" id="PF02661">
    <property type="entry name" value="Fic"/>
    <property type="match status" value="1"/>
</dbReference>
<dbReference type="Gene3D" id="1.10.3290.10">
    <property type="entry name" value="Fido-like domain"/>
    <property type="match status" value="1"/>
</dbReference>
<evidence type="ECO:0000313" key="4">
    <source>
        <dbReference type="EMBL" id="MBS1258580.1"/>
    </source>
</evidence>
<evidence type="ECO:0000259" key="3">
    <source>
        <dbReference type="PROSITE" id="PS51459"/>
    </source>
</evidence>